<evidence type="ECO:0000259" key="2">
    <source>
        <dbReference type="SMART" id="SM00974"/>
    </source>
</evidence>
<reference evidence="4" key="1">
    <citation type="journal article" date="2019" name="Int. J. Syst. Evol. Microbiol.">
        <title>The Global Catalogue of Microorganisms (GCM) 10K type strain sequencing project: providing services to taxonomists for standard genome sequencing and annotation.</title>
        <authorList>
            <consortium name="The Broad Institute Genomics Platform"/>
            <consortium name="The Broad Institute Genome Sequencing Center for Infectious Disease"/>
            <person name="Wu L."/>
            <person name="Ma J."/>
        </authorList>
    </citation>
    <scope>NUCLEOTIDE SEQUENCE [LARGE SCALE GENOMIC DNA]</scope>
    <source>
        <strain evidence="4">JCM 17983</strain>
    </source>
</reference>
<dbReference type="SMART" id="SM00974">
    <property type="entry name" value="T5orf172"/>
    <property type="match status" value="1"/>
</dbReference>
<feature type="domain" description="Bacteriophage T5 Orf172 DNA-binding" evidence="2">
    <location>
        <begin position="318"/>
        <end position="401"/>
    </location>
</feature>
<dbReference type="EMBL" id="BAABHQ010000007">
    <property type="protein sequence ID" value="GAA4876944.1"/>
    <property type="molecule type" value="Genomic_DNA"/>
</dbReference>
<dbReference type="RefSeq" id="WP_274234186.1">
    <property type="nucleotide sequence ID" value="NZ_BAABHQ010000007.1"/>
</dbReference>
<evidence type="ECO:0000313" key="3">
    <source>
        <dbReference type="EMBL" id="GAA4876944.1"/>
    </source>
</evidence>
<organism evidence="3 4">
    <name type="scientific">Actinomycetospora straminea</name>
    <dbReference type="NCBI Taxonomy" id="663607"/>
    <lineage>
        <taxon>Bacteria</taxon>
        <taxon>Bacillati</taxon>
        <taxon>Actinomycetota</taxon>
        <taxon>Actinomycetes</taxon>
        <taxon>Pseudonocardiales</taxon>
        <taxon>Pseudonocardiaceae</taxon>
        <taxon>Actinomycetospora</taxon>
    </lineage>
</organism>
<feature type="coiled-coil region" evidence="1">
    <location>
        <begin position="214"/>
        <end position="301"/>
    </location>
</feature>
<dbReference type="InterPro" id="IPR025280">
    <property type="entry name" value="SNIPE"/>
</dbReference>
<evidence type="ECO:0000313" key="4">
    <source>
        <dbReference type="Proteomes" id="UP001500457"/>
    </source>
</evidence>
<sequence length="435" mass="49356">MPVFGARKHARELASTLADVQQENDLLRDQLSRMGALDVVELRKEAARAEQEMALRRREIDGELAALRRSLASVAEELERARQGVVETRESALLQEVGVYQYQHPLDSAVAYKAEIGRIKDSIKAMNLKDGGAVSGATNWTVNGSLSQGRAMVRETSKLMLRAYNAEADNLVRSMKPYKLDSSRERLNKVVATVEKLGKTMNISITASYHRLRLMELELTADHLEKVAQEKEREREEKARLREERKAQEEIERERTRLEKERQHYENALAKVEASGDDEAVARLRLELAEIETAIEQVDYRAANIRAGYVYVISNIGSFGPDVVKIGMTRRLEPMDRVRELGDASVPFRFDVHVLQFSKDAVGIENRLHTHFAAQRVNQVNQRREFFYATPAEVRDQLLRLAGDLITFEETPEALEYRQSSHLTGRVTTPSAVSA</sequence>
<name>A0ABP9EEQ4_9PSEU</name>
<comment type="caution">
    <text evidence="3">The sequence shown here is derived from an EMBL/GenBank/DDBJ whole genome shotgun (WGS) entry which is preliminary data.</text>
</comment>
<protein>
    <submittedName>
        <fullName evidence="3">DUF4041 domain-containing protein</fullName>
    </submittedName>
</protein>
<keyword evidence="1" id="KW-0175">Coiled coil</keyword>
<feature type="coiled-coil region" evidence="1">
    <location>
        <begin position="10"/>
        <end position="84"/>
    </location>
</feature>
<keyword evidence="4" id="KW-1185">Reference proteome</keyword>
<dbReference type="InterPro" id="IPR018306">
    <property type="entry name" value="Phage_T5_Orf172_DNA-bd"/>
</dbReference>
<dbReference type="Pfam" id="PF13250">
    <property type="entry name" value="SNIPE"/>
    <property type="match status" value="1"/>
</dbReference>
<proteinExistence type="predicted"/>
<dbReference type="Proteomes" id="UP001500457">
    <property type="component" value="Unassembled WGS sequence"/>
</dbReference>
<accession>A0ABP9EEQ4</accession>
<gene>
    <name evidence="3" type="ORF">GCM10023203_29070</name>
</gene>
<dbReference type="Pfam" id="PF13455">
    <property type="entry name" value="MUG113"/>
    <property type="match status" value="1"/>
</dbReference>
<evidence type="ECO:0000256" key="1">
    <source>
        <dbReference type="SAM" id="Coils"/>
    </source>
</evidence>